<dbReference type="PANTHER" id="PTHR43861">
    <property type="entry name" value="TRANS-ACONITATE 2-METHYLTRANSFERASE-RELATED"/>
    <property type="match status" value="1"/>
</dbReference>
<comment type="caution">
    <text evidence="3">The sequence shown here is derived from an EMBL/GenBank/DDBJ whole genome shotgun (WGS) entry which is preliminary data.</text>
</comment>
<organism evidence="3 4">
    <name type="scientific">candidate division WOR-3 bacterium</name>
    <dbReference type="NCBI Taxonomy" id="2052148"/>
    <lineage>
        <taxon>Bacteria</taxon>
        <taxon>Bacteria division WOR-3</taxon>
    </lineage>
</organism>
<evidence type="ECO:0000259" key="2">
    <source>
        <dbReference type="Pfam" id="PF13649"/>
    </source>
</evidence>
<gene>
    <name evidence="3" type="ORF">DCW38_06690</name>
</gene>
<dbReference type="GO" id="GO:0016740">
    <property type="term" value="F:transferase activity"/>
    <property type="evidence" value="ECO:0007669"/>
    <property type="project" value="UniProtKB-KW"/>
</dbReference>
<evidence type="ECO:0000313" key="4">
    <source>
        <dbReference type="Proteomes" id="UP000264062"/>
    </source>
</evidence>
<dbReference type="SUPFAM" id="SSF53335">
    <property type="entry name" value="S-adenosyl-L-methionine-dependent methyltransferases"/>
    <property type="match status" value="1"/>
</dbReference>
<sequence length="253" mass="29826">MNYEESIWAEIYDSYNQGRHQSELEFYKNECRKTKGKCLEIATGTGMILLPLLEERIDITGFDISEQMLSILKEKAKAKGIIDIDKTVSIQDMVSFEYDTHFDLIFIPARSFLHLVRQEDQIQTLRNIKNHLKKDGRLLLNFFSPNYSAILRMTEPSEEWHHNGDYKKFSDGGLVRLFHRQQNDTISQIQNIEWKFIDGERETLSDMKVKWIFKEEFQLLLKTAGFSKWNLYGDFKKGPFTPNSSEMVWEAFV</sequence>
<proteinExistence type="predicted"/>
<dbReference type="InterPro" id="IPR041698">
    <property type="entry name" value="Methyltransf_25"/>
</dbReference>
<feature type="domain" description="Methyltransferase" evidence="2">
    <location>
        <begin position="39"/>
        <end position="136"/>
    </location>
</feature>
<name>A0A350HBD4_UNCW3</name>
<dbReference type="InterPro" id="IPR029063">
    <property type="entry name" value="SAM-dependent_MTases_sf"/>
</dbReference>
<reference evidence="3 4" key="1">
    <citation type="journal article" date="2018" name="Nat. Biotechnol.">
        <title>A standardized bacterial taxonomy based on genome phylogeny substantially revises the tree of life.</title>
        <authorList>
            <person name="Parks D.H."/>
            <person name="Chuvochina M."/>
            <person name="Waite D.W."/>
            <person name="Rinke C."/>
            <person name="Skarshewski A."/>
            <person name="Chaumeil P.A."/>
            <person name="Hugenholtz P."/>
        </authorList>
    </citation>
    <scope>NUCLEOTIDE SEQUENCE [LARGE SCALE GENOMIC DNA]</scope>
    <source>
        <strain evidence="3">UBA9956</strain>
    </source>
</reference>
<dbReference type="EMBL" id="DMZY01000196">
    <property type="protein sequence ID" value="HAV92850.1"/>
    <property type="molecule type" value="Genomic_DNA"/>
</dbReference>
<protein>
    <recommendedName>
        <fullName evidence="2">Methyltransferase domain-containing protein</fullName>
    </recommendedName>
</protein>
<dbReference type="AlphaFoldDB" id="A0A350HBD4"/>
<dbReference type="Gene3D" id="2.20.25.110">
    <property type="entry name" value="S-adenosyl-L-methionine-dependent methyltransferases"/>
    <property type="match status" value="1"/>
</dbReference>
<dbReference type="CDD" id="cd02440">
    <property type="entry name" value="AdoMet_MTases"/>
    <property type="match status" value="1"/>
</dbReference>
<evidence type="ECO:0000313" key="3">
    <source>
        <dbReference type="EMBL" id="HAV92850.1"/>
    </source>
</evidence>
<dbReference type="Pfam" id="PF13649">
    <property type="entry name" value="Methyltransf_25"/>
    <property type="match status" value="1"/>
</dbReference>
<accession>A0A350HBD4</accession>
<dbReference type="Proteomes" id="UP000264062">
    <property type="component" value="Unassembled WGS sequence"/>
</dbReference>
<evidence type="ECO:0000256" key="1">
    <source>
        <dbReference type="ARBA" id="ARBA00022679"/>
    </source>
</evidence>
<keyword evidence="1" id="KW-0808">Transferase</keyword>
<dbReference type="Gene3D" id="3.40.50.150">
    <property type="entry name" value="Vaccinia Virus protein VP39"/>
    <property type="match status" value="1"/>
</dbReference>